<sequence length="346" mass="38858">MRFFFVVLMCFVVLEVYCGTGTFARNRIRIAGSSTLFPYSKIIAENFSEYFPEFKTPFVESGGSSVGLKEFCRGIGDDTIDIVNSSRKITQNELDECKKHGVSDIQEVTIGHDGILLVSDRDMVSVSLTVEDLYKALASYLIVDDKVVFNPLKKWSEIRPDFPEVRIAIYVPSGKHGTREVLEKKVLQEGCVRSRNFSKMRDMFKYNVQQLSVACTSVRQDGIAIEVDGDYTETLARIEVNKDVFGFVGLSFYKNNADVLKLVPIDGIVPSMGTIVSGLYPISRPLLFYVKRQHFNSVLGLREYVSFSVSDEMMAPDSQLFQYGLIPISNEERKSVRDSIAVGKSG</sequence>
<reference evidence="3 4" key="1">
    <citation type="journal article" date="2013" name="Genome Announc.">
        <title>Complete Genome Sequence of a Chinese Strain of 'Candidatus Liberibacter asiaticus'.</title>
        <authorList>
            <person name="Lin H."/>
            <person name="Han C.S."/>
            <person name="Liu B."/>
            <person name="Lou B."/>
            <person name="Bai X."/>
            <person name="Deng C."/>
            <person name="Civerolo E.L."/>
            <person name="Gupta G."/>
        </authorList>
    </citation>
    <scope>NUCLEOTIDE SEQUENCE [LARGE SCALE GENOMIC DNA]</scope>
    <source>
        <strain evidence="4">gxpsy</strain>
    </source>
</reference>
<proteinExistence type="predicted"/>
<feature type="domain" description="PBP" evidence="2">
    <location>
        <begin position="25"/>
        <end position="312"/>
    </location>
</feature>
<dbReference type="SUPFAM" id="SSF53850">
    <property type="entry name" value="Periplasmic binding protein-like II"/>
    <property type="match status" value="1"/>
</dbReference>
<dbReference type="Gene3D" id="3.40.190.10">
    <property type="entry name" value="Periplasmic binding protein-like II"/>
    <property type="match status" value="2"/>
</dbReference>
<dbReference type="EMBL" id="CP004005">
    <property type="protein sequence ID" value="AGH16857.1"/>
    <property type="molecule type" value="Genomic_DNA"/>
</dbReference>
<dbReference type="PANTHER" id="PTHR30570:SF1">
    <property type="entry name" value="PHOSPHATE-BINDING PROTEIN PSTS"/>
    <property type="match status" value="1"/>
</dbReference>
<dbReference type="RefSeq" id="WP_015452454.1">
    <property type="nucleotide sequence ID" value="NC_020549.1"/>
</dbReference>
<evidence type="ECO:0000313" key="3">
    <source>
        <dbReference type="EMBL" id="AGH16857.1"/>
    </source>
</evidence>
<dbReference type="Proteomes" id="UP000011820">
    <property type="component" value="Chromosome"/>
</dbReference>
<keyword evidence="1" id="KW-0732">Signal</keyword>
<dbReference type="InterPro" id="IPR024370">
    <property type="entry name" value="PBP_domain"/>
</dbReference>
<keyword evidence="4" id="KW-1185">Reference proteome</keyword>
<gene>
    <name evidence="3" type="ORF">WSI_02435</name>
</gene>
<dbReference type="Pfam" id="PF12849">
    <property type="entry name" value="PBP_like_2"/>
    <property type="match status" value="1"/>
</dbReference>
<accession>A0ABN4B3B5</accession>
<dbReference type="GeneID" id="93076862"/>
<evidence type="ECO:0000313" key="4">
    <source>
        <dbReference type="Proteomes" id="UP000011820"/>
    </source>
</evidence>
<protein>
    <submittedName>
        <fullName evidence="3">Phosphate-binding periplasmic protein</fullName>
    </submittedName>
</protein>
<dbReference type="InterPro" id="IPR050811">
    <property type="entry name" value="Phosphate_ABC_transporter"/>
</dbReference>
<dbReference type="PANTHER" id="PTHR30570">
    <property type="entry name" value="PERIPLASMIC PHOSPHATE BINDING COMPONENT OF PHOSPHATE ABC TRANSPORTER"/>
    <property type="match status" value="1"/>
</dbReference>
<organism evidence="3 4">
    <name type="scientific">Candidatus Liberibacter asiaticus str. gxpsy</name>
    <dbReference type="NCBI Taxonomy" id="1174529"/>
    <lineage>
        <taxon>Bacteria</taxon>
        <taxon>Pseudomonadati</taxon>
        <taxon>Pseudomonadota</taxon>
        <taxon>Alphaproteobacteria</taxon>
        <taxon>Hyphomicrobiales</taxon>
        <taxon>Rhizobiaceae</taxon>
        <taxon>Liberibacter</taxon>
    </lineage>
</organism>
<evidence type="ECO:0000259" key="2">
    <source>
        <dbReference type="Pfam" id="PF12849"/>
    </source>
</evidence>
<name>A0ABN4B3B5_LIBAS</name>
<evidence type="ECO:0000256" key="1">
    <source>
        <dbReference type="ARBA" id="ARBA00022729"/>
    </source>
</evidence>